<proteinExistence type="predicted"/>
<dbReference type="EMBL" id="NAJO01000016">
    <property type="protein sequence ID" value="OQO06485.1"/>
    <property type="molecule type" value="Genomic_DNA"/>
</dbReference>
<keyword evidence="4" id="KW-1185">Reference proteome</keyword>
<feature type="transmembrane region" description="Helical" evidence="2">
    <location>
        <begin position="336"/>
        <end position="358"/>
    </location>
</feature>
<feature type="compositionally biased region" description="Basic and acidic residues" evidence="1">
    <location>
        <begin position="1"/>
        <end position="14"/>
    </location>
</feature>
<comment type="caution">
    <text evidence="3">The sequence shown here is derived from an EMBL/GenBank/DDBJ whole genome shotgun (WGS) entry which is preliminary data.</text>
</comment>
<keyword evidence="2" id="KW-0812">Transmembrane</keyword>
<dbReference type="InParanoid" id="A0A1V8T4Y8"/>
<evidence type="ECO:0000256" key="2">
    <source>
        <dbReference type="SAM" id="Phobius"/>
    </source>
</evidence>
<organism evidence="3 4">
    <name type="scientific">Cryoendolithus antarcticus</name>
    <dbReference type="NCBI Taxonomy" id="1507870"/>
    <lineage>
        <taxon>Eukaryota</taxon>
        <taxon>Fungi</taxon>
        <taxon>Dikarya</taxon>
        <taxon>Ascomycota</taxon>
        <taxon>Pezizomycotina</taxon>
        <taxon>Dothideomycetes</taxon>
        <taxon>Dothideomycetidae</taxon>
        <taxon>Cladosporiales</taxon>
        <taxon>Cladosporiaceae</taxon>
        <taxon>Cryoendolithus</taxon>
    </lineage>
</organism>
<dbReference type="STRING" id="1507870.A0A1V8T4Y8"/>
<dbReference type="Proteomes" id="UP000192596">
    <property type="component" value="Unassembled WGS sequence"/>
</dbReference>
<reference evidence="4" key="1">
    <citation type="submission" date="2017-03" db="EMBL/GenBank/DDBJ databases">
        <title>Genomes of endolithic fungi from Antarctica.</title>
        <authorList>
            <person name="Coleine C."/>
            <person name="Masonjones S."/>
            <person name="Stajich J.E."/>
        </authorList>
    </citation>
    <scope>NUCLEOTIDE SEQUENCE [LARGE SCALE GENOMIC DNA]</scope>
    <source>
        <strain evidence="4">CCFEE 5527</strain>
    </source>
</reference>
<feature type="region of interest" description="Disordered" evidence="1">
    <location>
        <begin position="1"/>
        <end position="35"/>
    </location>
</feature>
<protein>
    <submittedName>
        <fullName evidence="3">Uncharacterized protein</fullName>
    </submittedName>
</protein>
<sequence>MVDEPAKQPDEEKLAVPGPATETSTPLDPSAPPESIHLALGPNQSHCIHTTPHNSWSHRGSTASLNAWRALHLSTLHCIALTPHGGWVITGIDQAGEPVVASWESLEGSVTYSEAENWADSRRGWKELTRALQRGERERLEGVRFGVGARGSWWLRWSDGRLDSGNLPEQLQSKLEEKRLAGVKPTTLTLGTRDSYVAFWSDGTIDGALTGYDGVQKVLKPDSEIVHVYLSPVRDDEYMHVDRTGFIGWNFRFDEEARQDLFRELLGYMQRRAWADGTSFSMTNTSSDGSKQSIKITPDTDITKSTASISAYSPGSLPALAKDLWADPSRFMHKDVLVPAAIGAGAAGAAGGAVLLGVRQYRLYRNPVQADAAARSGSCLGIGGAGGWVDAISVPPRDA</sequence>
<gene>
    <name evidence="3" type="ORF">B0A48_08268</name>
</gene>
<keyword evidence="2" id="KW-0472">Membrane</keyword>
<accession>A0A1V8T4Y8</accession>
<name>A0A1V8T4Y8_9PEZI</name>
<keyword evidence="2" id="KW-1133">Transmembrane helix</keyword>
<evidence type="ECO:0000313" key="4">
    <source>
        <dbReference type="Proteomes" id="UP000192596"/>
    </source>
</evidence>
<evidence type="ECO:0000313" key="3">
    <source>
        <dbReference type="EMBL" id="OQO06485.1"/>
    </source>
</evidence>
<dbReference type="AlphaFoldDB" id="A0A1V8T4Y8"/>
<evidence type="ECO:0000256" key="1">
    <source>
        <dbReference type="SAM" id="MobiDB-lite"/>
    </source>
</evidence>